<evidence type="ECO:0000313" key="3">
    <source>
        <dbReference type="RefSeq" id="XP_030387557.1"/>
    </source>
</evidence>
<gene>
    <name evidence="3" type="primary">LOC115634132</name>
</gene>
<dbReference type="RefSeq" id="XP_030387557.1">
    <property type="nucleotide sequence ID" value="XM_030531697.1"/>
</dbReference>
<feature type="signal peptide" evidence="1">
    <location>
        <begin position="1"/>
        <end position="24"/>
    </location>
</feature>
<accession>A0A6J2UK13</accession>
<name>A0A6J2UK13_DROLE</name>
<dbReference type="AlphaFoldDB" id="A0A6J2UK13"/>
<evidence type="ECO:0000256" key="1">
    <source>
        <dbReference type="SAM" id="SignalP"/>
    </source>
</evidence>
<dbReference type="PROSITE" id="PS51257">
    <property type="entry name" value="PROKAR_LIPOPROTEIN"/>
    <property type="match status" value="1"/>
</dbReference>
<sequence length="188" mass="20369">MLRLRDTRPSVMGILLFAACAVVAQSMLAVAMAADQAYADNPVDKDSELVTLHKRPAFFVGSRYGRSGSNNGAPSSSKTRRLIIVPRNDRFFLGSRYGKRSGNEYLSPYEQDSLGLGKANVADTEQQRSIASGRTVTSGLLSCTYTGLSNFYRCNNADDFNLNNIVSQLVAVGGREAAQEVADDTNTK</sequence>
<organism evidence="2 3">
    <name type="scientific">Drosophila lebanonensis</name>
    <name type="common">Fruit fly</name>
    <name type="synonym">Scaptodrosophila lebanonensis</name>
    <dbReference type="NCBI Taxonomy" id="7225"/>
    <lineage>
        <taxon>Eukaryota</taxon>
        <taxon>Metazoa</taxon>
        <taxon>Ecdysozoa</taxon>
        <taxon>Arthropoda</taxon>
        <taxon>Hexapoda</taxon>
        <taxon>Insecta</taxon>
        <taxon>Pterygota</taxon>
        <taxon>Neoptera</taxon>
        <taxon>Endopterygota</taxon>
        <taxon>Diptera</taxon>
        <taxon>Brachycera</taxon>
        <taxon>Muscomorpha</taxon>
        <taxon>Ephydroidea</taxon>
        <taxon>Drosophilidae</taxon>
        <taxon>Scaptodrosophila</taxon>
    </lineage>
</organism>
<dbReference type="GeneID" id="115634132"/>
<evidence type="ECO:0000313" key="2">
    <source>
        <dbReference type="Proteomes" id="UP000504634"/>
    </source>
</evidence>
<keyword evidence="2" id="KW-1185">Reference proteome</keyword>
<protein>
    <submittedName>
        <fullName evidence="3">Uncharacterized protein LOC115634132</fullName>
    </submittedName>
</protein>
<feature type="chain" id="PRO_5027016993" evidence="1">
    <location>
        <begin position="25"/>
        <end position="188"/>
    </location>
</feature>
<dbReference type="Proteomes" id="UP000504634">
    <property type="component" value="Unplaced"/>
</dbReference>
<proteinExistence type="predicted"/>
<keyword evidence="1" id="KW-0732">Signal</keyword>
<dbReference type="OrthoDB" id="6350276at2759"/>
<reference evidence="3" key="1">
    <citation type="submission" date="2025-08" db="UniProtKB">
        <authorList>
            <consortium name="RefSeq"/>
        </authorList>
    </citation>
    <scope>IDENTIFICATION</scope>
    <source>
        <strain evidence="3">11010-0011.00</strain>
        <tissue evidence="3">Whole body</tissue>
    </source>
</reference>